<evidence type="ECO:0000256" key="1">
    <source>
        <dbReference type="SAM" id="SignalP"/>
    </source>
</evidence>
<comment type="caution">
    <text evidence="2">The sequence shown here is derived from an EMBL/GenBank/DDBJ whole genome shotgun (WGS) entry which is preliminary data.</text>
</comment>
<dbReference type="InterPro" id="IPR045500">
    <property type="entry name" value="DUF6491"/>
</dbReference>
<dbReference type="Pfam" id="PF20101">
    <property type="entry name" value="DUF6491"/>
    <property type="match status" value="1"/>
</dbReference>
<feature type="signal peptide" evidence="1">
    <location>
        <begin position="1"/>
        <end position="19"/>
    </location>
</feature>
<name>A0ABW2IGT2_9PROT</name>
<protein>
    <submittedName>
        <fullName evidence="2">DUF6491 family protein</fullName>
    </submittedName>
</protein>
<proteinExistence type="predicted"/>
<organism evidence="2 3">
    <name type="scientific">Hirschia litorea</name>
    <dbReference type="NCBI Taxonomy" id="1199156"/>
    <lineage>
        <taxon>Bacteria</taxon>
        <taxon>Pseudomonadati</taxon>
        <taxon>Pseudomonadota</taxon>
        <taxon>Alphaproteobacteria</taxon>
        <taxon>Hyphomonadales</taxon>
        <taxon>Hyphomonadaceae</taxon>
        <taxon>Hirschia</taxon>
    </lineage>
</organism>
<evidence type="ECO:0000313" key="2">
    <source>
        <dbReference type="EMBL" id="MFC7290143.1"/>
    </source>
</evidence>
<reference evidence="3" key="1">
    <citation type="journal article" date="2019" name="Int. J. Syst. Evol. Microbiol.">
        <title>The Global Catalogue of Microorganisms (GCM) 10K type strain sequencing project: providing services to taxonomists for standard genome sequencing and annotation.</title>
        <authorList>
            <consortium name="The Broad Institute Genomics Platform"/>
            <consortium name="The Broad Institute Genome Sequencing Center for Infectious Disease"/>
            <person name="Wu L."/>
            <person name="Ma J."/>
        </authorList>
    </citation>
    <scope>NUCLEOTIDE SEQUENCE [LARGE SCALE GENOMIC DNA]</scope>
    <source>
        <strain evidence="3">CCUG 51308</strain>
    </source>
</reference>
<sequence>MTKIASLIPILATSLALIACSTSNDDGPRYNEFSEQDPRIGEEVKRVCRGGGIDGFGETTRNTVVVSTGVKKQHLLKVAGGCFNLQNAQSISFDQHSSCLTRGDSLLAFENVFGPSDTDPRPIKCIITNIYEYDMDAVSDSDPTIEQEAISN</sequence>
<dbReference type="EMBL" id="JBHTBR010000002">
    <property type="protein sequence ID" value="MFC7290143.1"/>
    <property type="molecule type" value="Genomic_DNA"/>
</dbReference>
<dbReference type="PROSITE" id="PS51257">
    <property type="entry name" value="PROKAR_LIPOPROTEIN"/>
    <property type="match status" value="1"/>
</dbReference>
<gene>
    <name evidence="2" type="ORF">ACFQS8_00815</name>
</gene>
<keyword evidence="1" id="KW-0732">Signal</keyword>
<dbReference type="RefSeq" id="WP_382164782.1">
    <property type="nucleotide sequence ID" value="NZ_JBHTBR010000002.1"/>
</dbReference>
<accession>A0ABW2IGT2</accession>
<dbReference type="Proteomes" id="UP001596492">
    <property type="component" value="Unassembled WGS sequence"/>
</dbReference>
<keyword evidence="3" id="KW-1185">Reference proteome</keyword>
<evidence type="ECO:0000313" key="3">
    <source>
        <dbReference type="Proteomes" id="UP001596492"/>
    </source>
</evidence>
<feature type="chain" id="PRO_5045103481" evidence="1">
    <location>
        <begin position="20"/>
        <end position="152"/>
    </location>
</feature>